<dbReference type="GO" id="GO:0006629">
    <property type="term" value="P:lipid metabolic process"/>
    <property type="evidence" value="ECO:0007669"/>
    <property type="project" value="InterPro"/>
</dbReference>
<dbReference type="InterPro" id="IPR051236">
    <property type="entry name" value="HAT_RTT109-like"/>
</dbReference>
<dbReference type="RefSeq" id="WP_167166321.1">
    <property type="nucleotide sequence ID" value="NZ_JAAOYM010000001.1"/>
</dbReference>
<dbReference type="AlphaFoldDB" id="A0A7X5ZPJ0"/>
<name>A0A7X5ZPJ0_9PSEU</name>
<dbReference type="PROSITE" id="PS51318">
    <property type="entry name" value="TAT"/>
    <property type="match status" value="1"/>
</dbReference>
<keyword evidence="2" id="KW-0732">Signal</keyword>
<gene>
    <name evidence="3" type="ORF">FHU38_000644</name>
</gene>
<reference evidence="3 4" key="1">
    <citation type="submission" date="2020-03" db="EMBL/GenBank/DDBJ databases">
        <title>Sequencing the genomes of 1000 actinobacteria strains.</title>
        <authorList>
            <person name="Klenk H.-P."/>
        </authorList>
    </citation>
    <scope>NUCLEOTIDE SEQUENCE [LARGE SCALE GENOMIC DNA]</scope>
    <source>
        <strain evidence="3 4">DSM 45685</strain>
    </source>
</reference>
<accession>A0A7X5ZPJ0</accession>
<comment type="caution">
    <text evidence="3">The sequence shown here is derived from an EMBL/GenBank/DDBJ whole genome shotgun (WGS) entry which is preliminary data.</text>
</comment>
<evidence type="ECO:0000256" key="1">
    <source>
        <dbReference type="ARBA" id="ARBA00014286"/>
    </source>
</evidence>
<dbReference type="InterPro" id="IPR006311">
    <property type="entry name" value="TAT_signal"/>
</dbReference>
<proteinExistence type="predicted"/>
<dbReference type="CDD" id="cd08577">
    <property type="entry name" value="PI-PLCc_GDPD_SF_unchar3"/>
    <property type="match status" value="1"/>
</dbReference>
<dbReference type="InterPro" id="IPR039559">
    <property type="entry name" value="AIM6_PI-PLC-like_dom"/>
</dbReference>
<dbReference type="SUPFAM" id="SSF51695">
    <property type="entry name" value="PLC-like phosphodiesterases"/>
    <property type="match status" value="1"/>
</dbReference>
<dbReference type="Proteomes" id="UP000545493">
    <property type="component" value="Unassembled WGS sequence"/>
</dbReference>
<sequence length="287" mass="31934">MSLSRRMLAAALSALTLLTLLSAPAAAHARPGDRSVRPLAQAHAHNDYEHSRPLFDALDQGFTSVEADVYLVGDQLLVGHDPEDLTPERTLESLYLEPLRERVVDNHGKVYRRKIDFQLLVDIKSDAITTYAALERRLRDPRYSFMFTSYDAGKVRRHAVTVVLSGNRPRAVLSAQRHRLAFYDGRIADRTDLGPGSDAGLTPLVSDNWTKLFSWTGEGRFPAQERARLRELVEQAHAAGQRVRFWATPDDDTPARTAVWEELLAAGVDHINTDDLAGLAAFLTAAK</sequence>
<dbReference type="Pfam" id="PF13653">
    <property type="entry name" value="GDPD_2"/>
    <property type="match status" value="1"/>
</dbReference>
<feature type="signal peptide" evidence="2">
    <location>
        <begin position="1"/>
        <end position="29"/>
    </location>
</feature>
<dbReference type="GO" id="GO:0008081">
    <property type="term" value="F:phosphoric diester hydrolase activity"/>
    <property type="evidence" value="ECO:0007669"/>
    <property type="project" value="InterPro"/>
</dbReference>
<protein>
    <recommendedName>
        <fullName evidence="1">Altered inheritance of mitochondria protein 6</fullName>
    </recommendedName>
</protein>
<dbReference type="InterPro" id="IPR017946">
    <property type="entry name" value="PLC-like_Pdiesterase_TIM-brl"/>
</dbReference>
<dbReference type="EMBL" id="JAAOYM010000001">
    <property type="protein sequence ID" value="NIJ10300.1"/>
    <property type="molecule type" value="Genomic_DNA"/>
</dbReference>
<organism evidence="3 4">
    <name type="scientific">Saccharomonospora amisosensis</name>
    <dbReference type="NCBI Taxonomy" id="1128677"/>
    <lineage>
        <taxon>Bacteria</taxon>
        <taxon>Bacillati</taxon>
        <taxon>Actinomycetota</taxon>
        <taxon>Actinomycetes</taxon>
        <taxon>Pseudonocardiales</taxon>
        <taxon>Pseudonocardiaceae</taxon>
        <taxon>Saccharomonospora</taxon>
    </lineage>
</organism>
<keyword evidence="4" id="KW-1185">Reference proteome</keyword>
<dbReference type="Gene3D" id="3.20.20.190">
    <property type="entry name" value="Phosphatidylinositol (PI) phosphodiesterase"/>
    <property type="match status" value="1"/>
</dbReference>
<evidence type="ECO:0000313" key="4">
    <source>
        <dbReference type="Proteomes" id="UP000545493"/>
    </source>
</evidence>
<feature type="chain" id="PRO_5031364217" description="Altered inheritance of mitochondria protein 6" evidence="2">
    <location>
        <begin position="30"/>
        <end position="287"/>
    </location>
</feature>
<dbReference type="PANTHER" id="PTHR31571:SF1">
    <property type="entry name" value="ALTERED INHERITANCE OF MITOCHONDRIA PROTEIN 6"/>
    <property type="match status" value="1"/>
</dbReference>
<evidence type="ECO:0000256" key="2">
    <source>
        <dbReference type="SAM" id="SignalP"/>
    </source>
</evidence>
<evidence type="ECO:0000313" key="3">
    <source>
        <dbReference type="EMBL" id="NIJ10300.1"/>
    </source>
</evidence>
<dbReference type="PANTHER" id="PTHR31571">
    <property type="entry name" value="ALTERED INHERITANCE OF MITOCHONDRIA PROTEIN 6"/>
    <property type="match status" value="1"/>
</dbReference>